<keyword evidence="4" id="KW-1185">Reference proteome</keyword>
<name>A0A4R6RX06_9MICO</name>
<sequence length="263" mass="29512">MSAPSNPAQPPHEPAPAPVEPWTRRRLRRAPKPRTSLLTFGAILSVSSEIIGLIMQVLLIWVGWYLLWGTDEDFALVEMLTWCGIATLYLVPTILTLNILVRIDQPDPVVTRVLVGHPLTRALATVLTFGSSLVGLSVAIDLITSIGKDLHDPAGEFTAVWAMLLAWAMFNWGYARIYFSRYHRAKQPPIQFPGTDDPRLVDFVYLAFTNSTTFAVSDVKIVDSRMRWTIVWHTTIAFFFNALIIVLTMNVIANGRLFADLFD</sequence>
<feature type="transmembrane region" description="Helical" evidence="2">
    <location>
        <begin position="230"/>
        <end position="253"/>
    </location>
</feature>
<dbReference type="RefSeq" id="WP_243736084.1">
    <property type="nucleotide sequence ID" value="NZ_SNYA01000006.1"/>
</dbReference>
<comment type="caution">
    <text evidence="3">The sequence shown here is derived from an EMBL/GenBank/DDBJ whole genome shotgun (WGS) entry which is preliminary data.</text>
</comment>
<feature type="transmembrane region" description="Helical" evidence="2">
    <location>
        <begin position="79"/>
        <end position="101"/>
    </location>
</feature>
<feature type="transmembrane region" description="Helical" evidence="2">
    <location>
        <begin position="37"/>
        <end position="67"/>
    </location>
</feature>
<feature type="transmembrane region" description="Helical" evidence="2">
    <location>
        <begin position="159"/>
        <end position="179"/>
    </location>
</feature>
<evidence type="ECO:0000313" key="4">
    <source>
        <dbReference type="Proteomes" id="UP000295601"/>
    </source>
</evidence>
<evidence type="ECO:0000256" key="2">
    <source>
        <dbReference type="SAM" id="Phobius"/>
    </source>
</evidence>
<dbReference type="AlphaFoldDB" id="A0A4R6RX06"/>
<keyword evidence="2" id="KW-0812">Transmembrane</keyword>
<dbReference type="Proteomes" id="UP000295601">
    <property type="component" value="Unassembled WGS sequence"/>
</dbReference>
<organism evidence="3 4">
    <name type="scientific">Leucobacter luti</name>
    <dbReference type="NCBI Taxonomy" id="340320"/>
    <lineage>
        <taxon>Bacteria</taxon>
        <taxon>Bacillati</taxon>
        <taxon>Actinomycetota</taxon>
        <taxon>Actinomycetes</taxon>
        <taxon>Micrococcales</taxon>
        <taxon>Microbacteriaceae</taxon>
        <taxon>Leucobacter</taxon>
    </lineage>
</organism>
<accession>A0A4R6RX06</accession>
<evidence type="ECO:0000313" key="3">
    <source>
        <dbReference type="EMBL" id="TDP90706.1"/>
    </source>
</evidence>
<proteinExistence type="predicted"/>
<protein>
    <submittedName>
        <fullName evidence="3">Uncharacterized protein DUF1345</fullName>
    </submittedName>
</protein>
<evidence type="ECO:0000256" key="1">
    <source>
        <dbReference type="SAM" id="MobiDB-lite"/>
    </source>
</evidence>
<keyword evidence="2" id="KW-1133">Transmembrane helix</keyword>
<gene>
    <name evidence="3" type="ORF">EDF62_2355</name>
</gene>
<keyword evidence="2" id="KW-0472">Membrane</keyword>
<dbReference type="EMBL" id="SNYA01000006">
    <property type="protein sequence ID" value="TDP90706.1"/>
    <property type="molecule type" value="Genomic_DNA"/>
</dbReference>
<reference evidence="3 4" key="1">
    <citation type="submission" date="2019-03" db="EMBL/GenBank/DDBJ databases">
        <title>Genomic analyses of the natural microbiome of Caenorhabditis elegans.</title>
        <authorList>
            <person name="Samuel B."/>
        </authorList>
    </citation>
    <scope>NUCLEOTIDE SEQUENCE [LARGE SCALE GENOMIC DNA]</scope>
    <source>
        <strain evidence="3 4">JUb18</strain>
    </source>
</reference>
<dbReference type="InterPro" id="IPR009781">
    <property type="entry name" value="DUF1345"/>
</dbReference>
<dbReference type="Pfam" id="PF07077">
    <property type="entry name" value="DUF1345"/>
    <property type="match status" value="1"/>
</dbReference>
<feature type="compositionally biased region" description="Pro residues" evidence="1">
    <location>
        <begin position="7"/>
        <end position="19"/>
    </location>
</feature>
<feature type="region of interest" description="Disordered" evidence="1">
    <location>
        <begin position="1"/>
        <end position="25"/>
    </location>
</feature>
<feature type="transmembrane region" description="Helical" evidence="2">
    <location>
        <begin position="122"/>
        <end position="147"/>
    </location>
</feature>